<keyword evidence="5" id="KW-0449">Lipoprotein</keyword>
<protein>
    <submittedName>
        <fullName evidence="8">ABC transporter substrate-binding protein</fullName>
    </submittedName>
</protein>
<name>A0A2R5EXQ8_9BACL</name>
<dbReference type="PANTHER" id="PTHR43649:SF33">
    <property type="entry name" value="POLYGALACTURONAN_RHAMNOGALACTURONAN-BINDING PROTEIN YTCQ"/>
    <property type="match status" value="1"/>
</dbReference>
<dbReference type="InterPro" id="IPR050490">
    <property type="entry name" value="Bact_solute-bd_prot1"/>
</dbReference>
<dbReference type="SUPFAM" id="SSF53850">
    <property type="entry name" value="Periplasmic binding protein-like II"/>
    <property type="match status" value="1"/>
</dbReference>
<dbReference type="Pfam" id="PF01547">
    <property type="entry name" value="SBP_bac_1"/>
    <property type="match status" value="1"/>
</dbReference>
<reference evidence="8 9" key="1">
    <citation type="submission" date="2017-08" db="EMBL/GenBank/DDBJ databases">
        <title>Substantial Increase in Enzyme Production by Combined Drug-Resistance Mutations in Paenibacillus agaridevorans.</title>
        <authorList>
            <person name="Tanaka Y."/>
            <person name="Funane K."/>
            <person name="Hosaka T."/>
            <person name="Shiwa Y."/>
            <person name="Fujita N."/>
            <person name="Miyazaki T."/>
            <person name="Yoshikawa H."/>
            <person name="Murakami K."/>
            <person name="Kasahara K."/>
            <person name="Inaoka T."/>
            <person name="Hiraga Y."/>
            <person name="Ochi K."/>
        </authorList>
    </citation>
    <scope>NUCLEOTIDE SEQUENCE [LARGE SCALE GENOMIC DNA]</scope>
    <source>
        <strain evidence="8 9">T-3040</strain>
    </source>
</reference>
<organism evidence="8 9">
    <name type="scientific">Paenibacillus agaridevorans</name>
    <dbReference type="NCBI Taxonomy" id="171404"/>
    <lineage>
        <taxon>Bacteria</taxon>
        <taxon>Bacillati</taxon>
        <taxon>Bacillota</taxon>
        <taxon>Bacilli</taxon>
        <taxon>Bacillales</taxon>
        <taxon>Paenibacillaceae</taxon>
        <taxon>Paenibacillus</taxon>
    </lineage>
</organism>
<keyword evidence="4" id="KW-0564">Palmitate</keyword>
<sequence length="541" mass="61688">MKKRTVRSVAAAVALILAVLPGCASNGNEGNTNTNQAESQKPSDKPKTFNETGLPIVDQPIKLTMMGAEDMQRNWEDLYFFKGMEKDTNIQFEYTTLPSTSYQERKNLAFASNELPDVFFQGGLSSNDEVNYGSQGMLIPLEQLIADYAPTLTKLFEDNPEIRQSITAPDGHIYALPQIADHPRDRYLRLFVNGEWLNNLSISKLPATVDELYDLLVKFRDEDPNQKGVADEIPLTGDNKLHYIRPIMLSYFGYVSDFVNVKDDKVNFVPVQSGYKDYLTFMNKLYAEKLLDPEIFSQNKAQMTAKGENELYGVMGNSLPIFGGKDRQVVPNNILDNPQMPPLVSEAGATPIYLERDTIRRGMFAITSANKHPEATIRWFDYLYSEEGYLHAQYGIEGESYRWSDTDPKYVEFMVPEGMLENDFKNMKVSNLGYGFANEELEKKFLNSSWLGFVLNDQVGQYEDYGQKAFPLTYFTEDELQRVNAITVDLQTFIEQMEAKIVVGQDPVSKWEEYVQTMNKMGVEELVAIYQASYDRWKNAK</sequence>
<gene>
    <name evidence="8" type="ORF">PAT3040_06279</name>
</gene>
<dbReference type="RefSeq" id="WP_108995755.1">
    <property type="nucleotide sequence ID" value="NZ_BDQX01000400.1"/>
</dbReference>
<evidence type="ECO:0000256" key="2">
    <source>
        <dbReference type="ARBA" id="ARBA00022729"/>
    </source>
</evidence>
<evidence type="ECO:0000256" key="3">
    <source>
        <dbReference type="ARBA" id="ARBA00023136"/>
    </source>
</evidence>
<dbReference type="Proteomes" id="UP000245202">
    <property type="component" value="Unassembled WGS sequence"/>
</dbReference>
<proteinExistence type="predicted"/>
<dbReference type="PANTHER" id="PTHR43649">
    <property type="entry name" value="ARABINOSE-BINDING PROTEIN-RELATED"/>
    <property type="match status" value="1"/>
</dbReference>
<evidence type="ECO:0000256" key="1">
    <source>
        <dbReference type="ARBA" id="ARBA00022475"/>
    </source>
</evidence>
<comment type="caution">
    <text evidence="8">The sequence shown here is derived from an EMBL/GenBank/DDBJ whole genome shotgun (WGS) entry which is preliminary data.</text>
</comment>
<keyword evidence="9" id="KW-1185">Reference proteome</keyword>
<evidence type="ECO:0000256" key="5">
    <source>
        <dbReference type="ARBA" id="ARBA00023288"/>
    </source>
</evidence>
<keyword evidence="3" id="KW-0472">Membrane</keyword>
<feature type="region of interest" description="Disordered" evidence="6">
    <location>
        <begin position="25"/>
        <end position="52"/>
    </location>
</feature>
<evidence type="ECO:0000313" key="8">
    <source>
        <dbReference type="EMBL" id="GBG11460.1"/>
    </source>
</evidence>
<dbReference type="EMBL" id="BDQX01000400">
    <property type="protein sequence ID" value="GBG11460.1"/>
    <property type="molecule type" value="Genomic_DNA"/>
</dbReference>
<keyword evidence="2 7" id="KW-0732">Signal</keyword>
<accession>A0A2R5EXQ8</accession>
<keyword evidence="1" id="KW-1003">Cell membrane</keyword>
<feature type="compositionally biased region" description="Polar residues" evidence="6">
    <location>
        <begin position="25"/>
        <end position="40"/>
    </location>
</feature>
<evidence type="ECO:0000256" key="6">
    <source>
        <dbReference type="SAM" id="MobiDB-lite"/>
    </source>
</evidence>
<evidence type="ECO:0000313" key="9">
    <source>
        <dbReference type="Proteomes" id="UP000245202"/>
    </source>
</evidence>
<dbReference type="Gene3D" id="3.40.190.10">
    <property type="entry name" value="Periplasmic binding protein-like II"/>
    <property type="match status" value="2"/>
</dbReference>
<evidence type="ECO:0000256" key="4">
    <source>
        <dbReference type="ARBA" id="ARBA00023139"/>
    </source>
</evidence>
<feature type="signal peptide" evidence="7">
    <location>
        <begin position="1"/>
        <end position="24"/>
    </location>
</feature>
<feature type="chain" id="PRO_5039728234" evidence="7">
    <location>
        <begin position="25"/>
        <end position="541"/>
    </location>
</feature>
<dbReference type="AlphaFoldDB" id="A0A2R5EXQ8"/>
<dbReference type="InterPro" id="IPR006059">
    <property type="entry name" value="SBP"/>
</dbReference>
<evidence type="ECO:0000256" key="7">
    <source>
        <dbReference type="SAM" id="SignalP"/>
    </source>
</evidence>